<dbReference type="AlphaFoldDB" id="A0A9P6YFG4"/>
<dbReference type="InterPro" id="IPR045180">
    <property type="entry name" value="La_dom_prot"/>
</dbReference>
<feature type="region of interest" description="Disordered" evidence="3">
    <location>
        <begin position="383"/>
        <end position="414"/>
    </location>
</feature>
<dbReference type="CDD" id="cd07323">
    <property type="entry name" value="LAM"/>
    <property type="match status" value="1"/>
</dbReference>
<dbReference type="PANTHER" id="PTHR22792">
    <property type="entry name" value="LUPUS LA PROTEIN-RELATED"/>
    <property type="match status" value="1"/>
</dbReference>
<evidence type="ECO:0000256" key="1">
    <source>
        <dbReference type="ARBA" id="ARBA00022884"/>
    </source>
</evidence>
<dbReference type="EMBL" id="JAANIT010000494">
    <property type="protein sequence ID" value="KAG1547164.1"/>
    <property type="molecule type" value="Genomic_DNA"/>
</dbReference>
<feature type="compositionally biased region" description="Low complexity" evidence="3">
    <location>
        <begin position="280"/>
        <end position="289"/>
    </location>
</feature>
<feature type="compositionally biased region" description="Basic and acidic residues" evidence="3">
    <location>
        <begin position="393"/>
        <end position="405"/>
    </location>
</feature>
<dbReference type="SMART" id="SM00684">
    <property type="entry name" value="DM15"/>
    <property type="match status" value="3"/>
</dbReference>
<dbReference type="SMART" id="SM00715">
    <property type="entry name" value="LA"/>
    <property type="match status" value="1"/>
</dbReference>
<proteinExistence type="predicted"/>
<dbReference type="SUPFAM" id="SSF46785">
    <property type="entry name" value="Winged helix' DNA-binding domain"/>
    <property type="match status" value="1"/>
</dbReference>
<evidence type="ECO:0000259" key="4">
    <source>
        <dbReference type="PROSITE" id="PS50961"/>
    </source>
</evidence>
<dbReference type="PROSITE" id="PS50961">
    <property type="entry name" value="HTH_LA"/>
    <property type="match status" value="1"/>
</dbReference>
<dbReference type="Proteomes" id="UP000717996">
    <property type="component" value="Unassembled WGS sequence"/>
</dbReference>
<dbReference type="Pfam" id="PF05383">
    <property type="entry name" value="La"/>
    <property type="match status" value="1"/>
</dbReference>
<keyword evidence="1 2" id="KW-0694">RNA-binding</keyword>
<feature type="compositionally biased region" description="Basic and acidic residues" evidence="3">
    <location>
        <begin position="91"/>
        <end position="105"/>
    </location>
</feature>
<evidence type="ECO:0000256" key="2">
    <source>
        <dbReference type="PROSITE-ProRule" id="PRU00332"/>
    </source>
</evidence>
<feature type="region of interest" description="Disordered" evidence="3">
    <location>
        <begin position="633"/>
        <end position="652"/>
    </location>
</feature>
<dbReference type="GO" id="GO:0010494">
    <property type="term" value="C:cytoplasmic stress granule"/>
    <property type="evidence" value="ECO:0007669"/>
    <property type="project" value="TreeGrafter"/>
</dbReference>
<comment type="caution">
    <text evidence="5">The sequence shown here is derived from an EMBL/GenBank/DDBJ whole genome shotgun (WGS) entry which is preliminary data.</text>
</comment>
<dbReference type="InterPro" id="IPR006630">
    <property type="entry name" value="La_HTH"/>
</dbReference>
<dbReference type="GO" id="GO:0005829">
    <property type="term" value="C:cytosol"/>
    <property type="evidence" value="ECO:0007669"/>
    <property type="project" value="TreeGrafter"/>
</dbReference>
<evidence type="ECO:0000313" key="5">
    <source>
        <dbReference type="EMBL" id="KAG1547164.1"/>
    </source>
</evidence>
<dbReference type="OrthoDB" id="340227at2759"/>
<dbReference type="Gene3D" id="1.10.10.10">
    <property type="entry name" value="Winged helix-like DNA-binding domain superfamily/Winged helix DNA-binding domain"/>
    <property type="match status" value="1"/>
</dbReference>
<dbReference type="GO" id="GO:0048255">
    <property type="term" value="P:mRNA stabilization"/>
    <property type="evidence" value="ECO:0007669"/>
    <property type="project" value="InterPro"/>
</dbReference>
<evidence type="ECO:0000256" key="3">
    <source>
        <dbReference type="SAM" id="MobiDB-lite"/>
    </source>
</evidence>
<name>A0A9P6YFG4_RHIOR</name>
<dbReference type="InterPro" id="IPR006607">
    <property type="entry name" value="DM15"/>
</dbReference>
<organism evidence="5 6">
    <name type="scientific">Rhizopus oryzae</name>
    <name type="common">Mucormycosis agent</name>
    <name type="synonym">Rhizopus arrhizus var. delemar</name>
    <dbReference type="NCBI Taxonomy" id="64495"/>
    <lineage>
        <taxon>Eukaryota</taxon>
        <taxon>Fungi</taxon>
        <taxon>Fungi incertae sedis</taxon>
        <taxon>Mucoromycota</taxon>
        <taxon>Mucoromycotina</taxon>
        <taxon>Mucoromycetes</taxon>
        <taxon>Mucorales</taxon>
        <taxon>Mucorineae</taxon>
        <taxon>Rhizopodaceae</taxon>
        <taxon>Rhizopus</taxon>
    </lineage>
</organism>
<dbReference type="GO" id="GO:0045727">
    <property type="term" value="P:positive regulation of translation"/>
    <property type="evidence" value="ECO:0007669"/>
    <property type="project" value="TreeGrafter"/>
</dbReference>
<feature type="domain" description="HTH La-type RNA-binding" evidence="4">
    <location>
        <begin position="163"/>
        <end position="254"/>
    </location>
</feature>
<dbReference type="InterPro" id="IPR036390">
    <property type="entry name" value="WH_DNA-bd_sf"/>
</dbReference>
<protein>
    <recommendedName>
        <fullName evidence="4">HTH La-type RNA-binding domain-containing protein</fullName>
    </recommendedName>
</protein>
<feature type="compositionally biased region" description="Polar residues" evidence="3">
    <location>
        <begin position="36"/>
        <end position="45"/>
    </location>
</feature>
<dbReference type="Pfam" id="PF21071">
    <property type="entry name" value="LARP1_HEAT"/>
    <property type="match status" value="1"/>
</dbReference>
<reference evidence="5" key="1">
    <citation type="journal article" date="2020" name="Microb. Genom.">
        <title>Genetic diversity of clinical and environmental Mucorales isolates obtained from an investigation of mucormycosis cases among solid organ transplant recipients.</title>
        <authorList>
            <person name="Nguyen M.H."/>
            <person name="Kaul D."/>
            <person name="Muto C."/>
            <person name="Cheng S.J."/>
            <person name="Richter R.A."/>
            <person name="Bruno V.M."/>
            <person name="Liu G."/>
            <person name="Beyhan S."/>
            <person name="Sundermann A.J."/>
            <person name="Mounaud S."/>
            <person name="Pasculle A.W."/>
            <person name="Nierman W.C."/>
            <person name="Driscoll E."/>
            <person name="Cumbie R."/>
            <person name="Clancy C.J."/>
            <person name="Dupont C.L."/>
        </authorList>
    </citation>
    <scope>NUCLEOTIDE SEQUENCE</scope>
    <source>
        <strain evidence="5">GL16</strain>
    </source>
</reference>
<feature type="region of interest" description="Disordered" evidence="3">
    <location>
        <begin position="263"/>
        <end position="295"/>
    </location>
</feature>
<dbReference type="InterPro" id="IPR036388">
    <property type="entry name" value="WH-like_DNA-bd_sf"/>
</dbReference>
<accession>A0A9P6YFG4</accession>
<gene>
    <name evidence="5" type="ORF">G6F51_004437</name>
</gene>
<dbReference type="OMA" id="IGEWHEV"/>
<dbReference type="GO" id="GO:0000339">
    <property type="term" value="F:RNA cap binding"/>
    <property type="evidence" value="ECO:0007669"/>
    <property type="project" value="InterPro"/>
</dbReference>
<feature type="region of interest" description="Disordered" evidence="3">
    <location>
        <begin position="36"/>
        <end position="149"/>
    </location>
</feature>
<feature type="compositionally biased region" description="Polar residues" evidence="3">
    <location>
        <begin position="107"/>
        <end position="120"/>
    </location>
</feature>
<dbReference type="PANTHER" id="PTHR22792:SF132">
    <property type="entry name" value="LA-RELATED PROTEIN 1"/>
    <property type="match status" value="1"/>
</dbReference>
<evidence type="ECO:0000313" key="6">
    <source>
        <dbReference type="Proteomes" id="UP000717996"/>
    </source>
</evidence>
<sequence>MVALVEEASKVEEQIPKKVPAPIPTVNVWQVKKATASSSTNTVNDASWPAPVESLKQQDIVPEKSISTKSVGKGQWKPYTPTIIHPTPSHFKRDQNSRKPREPKETNVPQESTTDNNSSIEKPVPEIQSNNNHHRSSSHGSFRGSRRGGRGGYYPKRFFKPKYFDLETLKSYILQQIEYYFSIDNLCKDLYLRSQMNSEGYVPFTLIAGFNRVKNLTTDMDMIRASVELSQLLEKDQSGDMLRRKEGWEIWILPATKEDAAAAVSKVTNESQPKLPSKPVQQNKEQQQQQKEDVEEDLFDFEDEEWIDGSRPNTIKKYYISEDEDEEEDEFDDDKVARIMIVTQHKRDRTHQHFDRSKMNDEISEMINEGLYQYESGLGLKSKAPQSKVGTTDSEHFKQQKENTKPARFYPAQPESLPVSAPIHKEAHVGWVLSDQPYEPPAGLLSTSLGKSPALSTSLENNMDHSFGSFQHPSHELLREKFVQHKYYKYHAKALKERKQLGVGQSHEMNTLYRFWSHFLRDHFNNRMYNEFKRLAVEDANHDYRYGLECLFRFYSYGLERRYRPDVFQDFEQLTLEDYDHGLLYGLEKFWAYNHYRKDKRKLKFNARMKQLLETHKTIKDFRNVNAPSKVERAKYTVPVHKNPKNDKKEKH</sequence>